<dbReference type="AlphaFoldDB" id="A0A8J2NHZ6"/>
<name>A0A8J2NHZ6_9HEXA</name>
<sequence length="342" mass="38537">MKPIFYIVEFLKDNSVAVVPSNWLLHNNTKSHWHVNTTDYKAIKLAQRAAEPLDCPEVEWKLYDCKLKRGSEFQKTALRQLVNIGSDVAQLTRKLSLNADRRSPKELEIPGICIPVNTPEEFRVLDDWLVQTENKAKFINYLKGIGGINTENFVKRILGRVIGAELANAANYSGARDKVKFKGHPLLQCIILAIRKSPEDTAPTDADVENVVKKWLLGSGDRNDVLNQSTSRRNDSMVNLIAPAYHHENEFRILEVENEPLRIYLTSSSSSQSESEPEDVSLAAELSKCGPGVNHYHFTMRKRKVNLLAQCSRSHDMASKGPAAKVDIYPRLAQLCWANTSQ</sequence>
<reference evidence="1" key="1">
    <citation type="submission" date="2021-06" db="EMBL/GenBank/DDBJ databases">
        <authorList>
            <person name="Hodson N. C."/>
            <person name="Mongue J. A."/>
            <person name="Jaron S. K."/>
        </authorList>
    </citation>
    <scope>NUCLEOTIDE SEQUENCE</scope>
</reference>
<keyword evidence="2" id="KW-1185">Reference proteome</keyword>
<protein>
    <recommendedName>
        <fullName evidence="3">DUF4806 domain-containing protein</fullName>
    </recommendedName>
</protein>
<dbReference type="Proteomes" id="UP000708208">
    <property type="component" value="Unassembled WGS sequence"/>
</dbReference>
<organism evidence="1 2">
    <name type="scientific">Allacma fusca</name>
    <dbReference type="NCBI Taxonomy" id="39272"/>
    <lineage>
        <taxon>Eukaryota</taxon>
        <taxon>Metazoa</taxon>
        <taxon>Ecdysozoa</taxon>
        <taxon>Arthropoda</taxon>
        <taxon>Hexapoda</taxon>
        <taxon>Collembola</taxon>
        <taxon>Symphypleona</taxon>
        <taxon>Sminthuridae</taxon>
        <taxon>Allacma</taxon>
    </lineage>
</organism>
<dbReference type="PANTHER" id="PTHR34153:SF2">
    <property type="entry name" value="SI:CH211-262H13.3-RELATED"/>
    <property type="match status" value="1"/>
</dbReference>
<proteinExistence type="predicted"/>
<evidence type="ECO:0000313" key="1">
    <source>
        <dbReference type="EMBL" id="CAG7679709.1"/>
    </source>
</evidence>
<gene>
    <name evidence="1" type="ORF">AFUS01_LOCUS2700</name>
</gene>
<accession>A0A8J2NHZ6</accession>
<evidence type="ECO:0000313" key="2">
    <source>
        <dbReference type="Proteomes" id="UP000708208"/>
    </source>
</evidence>
<dbReference type="PANTHER" id="PTHR34153">
    <property type="entry name" value="SI:CH211-262H13.3-RELATED-RELATED"/>
    <property type="match status" value="1"/>
</dbReference>
<evidence type="ECO:0008006" key="3">
    <source>
        <dbReference type="Google" id="ProtNLM"/>
    </source>
</evidence>
<dbReference type="EMBL" id="CAJVCH010015614">
    <property type="protein sequence ID" value="CAG7679709.1"/>
    <property type="molecule type" value="Genomic_DNA"/>
</dbReference>
<comment type="caution">
    <text evidence="1">The sequence shown here is derived from an EMBL/GenBank/DDBJ whole genome shotgun (WGS) entry which is preliminary data.</text>
</comment>
<dbReference type="OrthoDB" id="8963639at2759"/>